<accession>A0A840P382</accession>
<feature type="domain" description="AB hydrolase-1" evidence="1">
    <location>
        <begin position="1"/>
        <end position="194"/>
    </location>
</feature>
<gene>
    <name evidence="2" type="ORF">HNP84_003558</name>
</gene>
<dbReference type="Proteomes" id="UP000578449">
    <property type="component" value="Unassembled WGS sequence"/>
</dbReference>
<name>A0A840P382_9ACTN</name>
<dbReference type="PANTHER" id="PTHR46438:SF11">
    <property type="entry name" value="LIPASE-RELATED"/>
    <property type="match status" value="1"/>
</dbReference>
<dbReference type="InterPro" id="IPR029058">
    <property type="entry name" value="AB_hydrolase_fold"/>
</dbReference>
<comment type="caution">
    <text evidence="2">The sequence shown here is derived from an EMBL/GenBank/DDBJ whole genome shotgun (WGS) entry which is preliminary data.</text>
</comment>
<sequence>MDLPGHAGSAGAHADGDLSRLAETVFDACREIGLTGFVAAGLSLGGAISMRIALDHPDEVQAVVGIMPWNAGGTSAGDPVIEGFYAAYGDIETITAGIAGISHDPAKTTDLLRTMPTVTEKMWRGWLGGGVYTSMADELPRLRVPVFYLLGGQDFVVNQEKQIADVRQIPGGRSVLLADAGHLACYEEPELVAQEMRFFLDTHVADAAGSPIRTTEA</sequence>
<dbReference type="GO" id="GO:0003824">
    <property type="term" value="F:catalytic activity"/>
    <property type="evidence" value="ECO:0007669"/>
    <property type="project" value="UniProtKB-ARBA"/>
</dbReference>
<dbReference type="Gene3D" id="3.40.50.1820">
    <property type="entry name" value="alpha/beta hydrolase"/>
    <property type="match status" value="1"/>
</dbReference>
<reference evidence="2 3" key="1">
    <citation type="submission" date="2020-08" db="EMBL/GenBank/DDBJ databases">
        <title>Genomic Encyclopedia of Type Strains, Phase IV (KMG-IV): sequencing the most valuable type-strain genomes for metagenomic binning, comparative biology and taxonomic classification.</title>
        <authorList>
            <person name="Goeker M."/>
        </authorList>
    </citation>
    <scope>NUCLEOTIDE SEQUENCE [LARGE SCALE GENOMIC DNA]</scope>
    <source>
        <strain evidence="2 3">DSM 45615</strain>
    </source>
</reference>
<dbReference type="Pfam" id="PF12697">
    <property type="entry name" value="Abhydrolase_6"/>
    <property type="match status" value="1"/>
</dbReference>
<dbReference type="InterPro" id="IPR000073">
    <property type="entry name" value="AB_hydrolase_1"/>
</dbReference>
<evidence type="ECO:0000259" key="1">
    <source>
        <dbReference type="Pfam" id="PF12697"/>
    </source>
</evidence>
<keyword evidence="3" id="KW-1185">Reference proteome</keyword>
<evidence type="ECO:0000313" key="2">
    <source>
        <dbReference type="EMBL" id="MBB5133832.1"/>
    </source>
</evidence>
<dbReference type="AlphaFoldDB" id="A0A840P382"/>
<dbReference type="SUPFAM" id="SSF53474">
    <property type="entry name" value="alpha/beta-Hydrolases"/>
    <property type="match status" value="1"/>
</dbReference>
<dbReference type="PANTHER" id="PTHR46438">
    <property type="entry name" value="ALPHA/BETA-HYDROLASES SUPERFAMILY PROTEIN"/>
    <property type="match status" value="1"/>
</dbReference>
<organism evidence="2 3">
    <name type="scientific">Thermocatellispora tengchongensis</name>
    <dbReference type="NCBI Taxonomy" id="1073253"/>
    <lineage>
        <taxon>Bacteria</taxon>
        <taxon>Bacillati</taxon>
        <taxon>Actinomycetota</taxon>
        <taxon>Actinomycetes</taxon>
        <taxon>Streptosporangiales</taxon>
        <taxon>Streptosporangiaceae</taxon>
        <taxon>Thermocatellispora</taxon>
    </lineage>
</organism>
<evidence type="ECO:0000313" key="3">
    <source>
        <dbReference type="Proteomes" id="UP000578449"/>
    </source>
</evidence>
<protein>
    <submittedName>
        <fullName evidence="2">Pimeloyl-ACP methyl ester carboxylesterase</fullName>
    </submittedName>
</protein>
<proteinExistence type="predicted"/>
<dbReference type="EMBL" id="JACHGN010000007">
    <property type="protein sequence ID" value="MBB5133832.1"/>
    <property type="molecule type" value="Genomic_DNA"/>
</dbReference>